<evidence type="ECO:0000256" key="2">
    <source>
        <dbReference type="ARBA" id="ARBA00023157"/>
    </source>
</evidence>
<dbReference type="GO" id="GO:0005886">
    <property type="term" value="C:plasma membrane"/>
    <property type="evidence" value="ECO:0007669"/>
    <property type="project" value="TreeGrafter"/>
</dbReference>
<dbReference type="Gene3D" id="2.60.120.260">
    <property type="entry name" value="Galactose-binding domain-like"/>
    <property type="match status" value="1"/>
</dbReference>
<dbReference type="InterPro" id="IPR058727">
    <property type="entry name" value="Helical_Vwde"/>
</dbReference>
<keyword evidence="3" id="KW-0325">Glycoprotein</keyword>
<dbReference type="Pfam" id="PF26129">
    <property type="entry name" value="Vwde"/>
    <property type="match status" value="1"/>
</dbReference>
<evidence type="ECO:0000256" key="5">
    <source>
        <dbReference type="SAM" id="MobiDB-lite"/>
    </source>
</evidence>
<dbReference type="Pfam" id="PF18720">
    <property type="entry name" value="EGF_Tenascin"/>
    <property type="match status" value="1"/>
</dbReference>
<dbReference type="GO" id="GO:0017147">
    <property type="term" value="F:Wnt-protein binding"/>
    <property type="evidence" value="ECO:0007669"/>
    <property type="project" value="TreeGrafter"/>
</dbReference>
<dbReference type="InterPro" id="IPR011042">
    <property type="entry name" value="6-blade_b-propeller_TolB-like"/>
</dbReference>
<dbReference type="InterPro" id="IPR000033">
    <property type="entry name" value="LDLR_classB_rpt"/>
</dbReference>
<feature type="compositionally biased region" description="Polar residues" evidence="5">
    <location>
        <begin position="1250"/>
        <end position="1274"/>
    </location>
</feature>
<gene>
    <name evidence="9" type="ORF">MEDL_26992</name>
</gene>
<dbReference type="PANTHER" id="PTHR46513:SF13">
    <property type="entry name" value="EGF-LIKE DOMAIN-CONTAINING PROTEIN"/>
    <property type="match status" value="1"/>
</dbReference>
<dbReference type="Pfam" id="PF23283">
    <property type="entry name" value="D8C_UMOD"/>
    <property type="match status" value="1"/>
</dbReference>
<feature type="compositionally biased region" description="Basic and acidic residues" evidence="5">
    <location>
        <begin position="1232"/>
        <end position="1244"/>
    </location>
</feature>
<dbReference type="GO" id="GO:0060070">
    <property type="term" value="P:canonical Wnt signaling pathway"/>
    <property type="evidence" value="ECO:0007669"/>
    <property type="project" value="TreeGrafter"/>
</dbReference>
<dbReference type="InterPro" id="IPR057774">
    <property type="entry name" value="D8C_UMOD/GP2/OIT3-like"/>
</dbReference>
<dbReference type="GO" id="GO:0042813">
    <property type="term" value="F:Wnt receptor activity"/>
    <property type="evidence" value="ECO:0007669"/>
    <property type="project" value="TreeGrafter"/>
</dbReference>
<evidence type="ECO:0000313" key="9">
    <source>
        <dbReference type="EMBL" id="CAG2213049.1"/>
    </source>
</evidence>
<organism evidence="9 10">
    <name type="scientific">Mytilus edulis</name>
    <name type="common">Blue mussel</name>
    <dbReference type="NCBI Taxonomy" id="6550"/>
    <lineage>
        <taxon>Eukaryota</taxon>
        <taxon>Metazoa</taxon>
        <taxon>Spiralia</taxon>
        <taxon>Lophotrochozoa</taxon>
        <taxon>Mollusca</taxon>
        <taxon>Bivalvia</taxon>
        <taxon>Autobranchia</taxon>
        <taxon>Pteriomorphia</taxon>
        <taxon>Mytilida</taxon>
        <taxon>Mytiloidea</taxon>
        <taxon>Mytilidae</taxon>
        <taxon>Mytilinae</taxon>
        <taxon>Mytilus</taxon>
    </lineage>
</organism>
<evidence type="ECO:0000313" key="10">
    <source>
        <dbReference type="Proteomes" id="UP000683360"/>
    </source>
</evidence>
<feature type="domain" description="UMOD/GP2/OIT3-like D8C" evidence="7">
    <location>
        <begin position="298"/>
        <end position="372"/>
    </location>
</feature>
<evidence type="ECO:0000256" key="3">
    <source>
        <dbReference type="ARBA" id="ARBA00023180"/>
    </source>
</evidence>
<feature type="compositionally biased region" description="Low complexity" evidence="5">
    <location>
        <begin position="1135"/>
        <end position="1161"/>
    </location>
</feature>
<evidence type="ECO:0000259" key="7">
    <source>
        <dbReference type="Pfam" id="PF23283"/>
    </source>
</evidence>
<comment type="caution">
    <text evidence="9">The sequence shown here is derived from an EMBL/GenBank/DDBJ whole genome shotgun (WGS) entry which is preliminary data.</text>
</comment>
<evidence type="ECO:0000256" key="4">
    <source>
        <dbReference type="PROSITE-ProRule" id="PRU00461"/>
    </source>
</evidence>
<dbReference type="InterPro" id="IPR050778">
    <property type="entry name" value="Cueball_EGF_LRP_Nidogen"/>
</dbReference>
<keyword evidence="2" id="KW-1015">Disulfide bond</keyword>
<dbReference type="Gene3D" id="2.120.10.30">
    <property type="entry name" value="TolB, C-terminal domain"/>
    <property type="match status" value="1"/>
</dbReference>
<sequence>MYPVVLFVSFGSLGFFDTKTNNVTILADGFTYNIFLDYHYNEQYIYWSDHHGHKILRFKYPVDDYSNPEVILNVTHPTGVAVDPIEDHLYWALYYNDTIYRSNFDGTDATIITDNVYRPLDISIDINNRVMFVQSYFKEIWKCSLNGSFCYVIVQTPLISTHMALDLYDNRIYWTNYPSQLPISSSSFDGTDYAETVAKTDYGYGVDVTPNHIYYADVYKGLFKTEKANSSTSTLVMEKQFLRGIKILKYEGECINYKYIEHGEKRSTDFNTVGSMHIPISDERLEKTWYRIKSRNGDQMPTYPPGDYHCGTYYPVWINGTLPLVSDGNMTVTACIQTENNTCETSFVIVVKNCRKYFVYYLQNTTKNAAYCFGNGPVLCPEGMSSESGYYPGCSSSYPNETVTPYVNATLVQSGSGLVPIFECKFDDIPNGTYVYDVFWFINGINVTTHKNVQFDDIGNTVLTDSEWTDRFTMNMEVTCSLRLRFNADAVPSPFYRSKIFYAGLFPENYEYTVIEGEYVDIVLTQTVPVACNVSNLPFERNVCTKDVNFFQQTKNAPLCSNNIASRDIIFNTEFCGIKLDIIDWEKKKYLRVYGFSDGIYNHQERSAYIRLSTNTISVFHDIWTNISVSEIKVNVLDKDSTMTGRLCQVYNDPHIRTFDGKVYHYMEVGEFVLYRNNKGPYWITLPTGTEIKFTISTWSMFINSVSIKPSIFDINDANGLCGVPSLVQDTSDDFTHRDSGAILDERSFADSWRITAMHTPHEQLFIEEPTFFLLDVAIVIDNGNNTNDNETTQSTETCSSAVPSDNNGLVGSLASPCISTSYSRNKRSVTTSHKIVRRSTSDSDDVVDVKPLEYDDDVNSTKNFTRTFRNGWTEEKANQTCYKLIKDKIPTDLEENGIIVSKEEYIESCIEDIKLTADTTFAKDTVSAMQTYTLMEVLRNETMAMAEKDNSTQTVLEYITSFLCPNNCSGNGNCTKGFCTCTNEYAGDDCSQQIYIPPANISLPTSGLCGTRTRACQRTNIYGYFPSKDVWCNKTHFQVNGDSKTYADPVMVKAEYRSAFMVSVALSGNRKKRSTLNIEMAEGYELKLSNDGIAFSDPVSIIIYDEECYNCNASSISCVVVASCPDFTTDGIDTTTSRESTVEETTQDTTTNEDTTNEDTTAQQLKTTDLMASTTRLTTTIQQTTYDNLPTTNQLPLTSYQKFTQYDSTTADKTTTPKETIQEGGTSGRYINKEVNSRPDFRNVPRINTRPSVSSMTSNTDGQRNFFNDYCQQ</sequence>
<proteinExistence type="predicted"/>
<dbReference type="AlphaFoldDB" id="A0A8S3RXP3"/>
<reference evidence="9" key="1">
    <citation type="submission" date="2021-03" db="EMBL/GenBank/DDBJ databases">
        <authorList>
            <person name="Bekaert M."/>
        </authorList>
    </citation>
    <scope>NUCLEOTIDE SEQUENCE</scope>
</reference>
<evidence type="ECO:0000256" key="1">
    <source>
        <dbReference type="ARBA" id="ARBA00022729"/>
    </source>
</evidence>
<feature type="compositionally biased region" description="Low complexity" evidence="5">
    <location>
        <begin position="1210"/>
        <end position="1220"/>
    </location>
</feature>
<protein>
    <recommendedName>
        <fullName evidence="11">VWFD domain-containing protein</fullName>
    </recommendedName>
</protein>
<feature type="domain" description="Tenascin EGF-like" evidence="6">
    <location>
        <begin position="965"/>
        <end position="992"/>
    </location>
</feature>
<feature type="region of interest" description="Disordered" evidence="5">
    <location>
        <begin position="1133"/>
        <end position="1161"/>
    </location>
</feature>
<evidence type="ECO:0008006" key="11">
    <source>
        <dbReference type="Google" id="ProtNLM"/>
    </source>
</evidence>
<dbReference type="SUPFAM" id="SSF63825">
    <property type="entry name" value="YWTD domain"/>
    <property type="match status" value="1"/>
</dbReference>
<accession>A0A8S3RXP3</accession>
<dbReference type="PANTHER" id="PTHR46513">
    <property type="entry name" value="VITELLOGENIN RECEPTOR-LIKE PROTEIN-RELATED-RELATED"/>
    <property type="match status" value="1"/>
</dbReference>
<dbReference type="SMART" id="SM00135">
    <property type="entry name" value="LY"/>
    <property type="match status" value="3"/>
</dbReference>
<dbReference type="OrthoDB" id="6116042at2759"/>
<dbReference type="EMBL" id="CAJPWZ010001323">
    <property type="protein sequence ID" value="CAG2213049.1"/>
    <property type="molecule type" value="Genomic_DNA"/>
</dbReference>
<feature type="domain" description="Vwde helical" evidence="8">
    <location>
        <begin position="869"/>
        <end position="955"/>
    </location>
</feature>
<dbReference type="PROSITE" id="PS51120">
    <property type="entry name" value="LDLRB"/>
    <property type="match status" value="1"/>
</dbReference>
<evidence type="ECO:0000259" key="8">
    <source>
        <dbReference type="Pfam" id="PF26129"/>
    </source>
</evidence>
<feature type="region of interest" description="Disordered" evidence="5">
    <location>
        <begin position="1210"/>
        <end position="1274"/>
    </location>
</feature>
<name>A0A8S3RXP3_MYTED</name>
<keyword evidence="10" id="KW-1185">Reference proteome</keyword>
<evidence type="ECO:0000259" key="6">
    <source>
        <dbReference type="Pfam" id="PF18720"/>
    </source>
</evidence>
<dbReference type="InterPro" id="IPR041161">
    <property type="entry name" value="EGF_Tenascin"/>
</dbReference>
<keyword evidence="1" id="KW-0732">Signal</keyword>
<feature type="repeat" description="LDL-receptor class B" evidence="4">
    <location>
        <begin position="87"/>
        <end position="128"/>
    </location>
</feature>
<dbReference type="Proteomes" id="UP000683360">
    <property type="component" value="Unassembled WGS sequence"/>
</dbReference>